<dbReference type="Gene3D" id="3.40.50.2300">
    <property type="match status" value="1"/>
</dbReference>
<keyword evidence="5" id="KW-0804">Transcription</keyword>
<keyword evidence="2" id="KW-0902">Two-component regulatory system</keyword>
<dbReference type="EMBL" id="WIOL01000005">
    <property type="protein sequence ID" value="MQT18091.1"/>
    <property type="molecule type" value="Genomic_DNA"/>
</dbReference>
<keyword evidence="9" id="KW-1185">Reference proteome</keyword>
<dbReference type="InterPro" id="IPR039420">
    <property type="entry name" value="WalR-like"/>
</dbReference>
<dbReference type="GO" id="GO:0006355">
    <property type="term" value="P:regulation of DNA-templated transcription"/>
    <property type="evidence" value="ECO:0007669"/>
    <property type="project" value="TreeGrafter"/>
</dbReference>
<comment type="caution">
    <text evidence="8">The sequence shown here is derived from an EMBL/GenBank/DDBJ whole genome shotgun (WGS) entry which is preliminary data.</text>
</comment>
<evidence type="ECO:0000256" key="2">
    <source>
        <dbReference type="ARBA" id="ARBA00023012"/>
    </source>
</evidence>
<dbReference type="OrthoDB" id="7471842at2"/>
<dbReference type="GO" id="GO:0005829">
    <property type="term" value="C:cytosol"/>
    <property type="evidence" value="ECO:0007669"/>
    <property type="project" value="TreeGrafter"/>
</dbReference>
<evidence type="ECO:0000313" key="8">
    <source>
        <dbReference type="EMBL" id="MQT18091.1"/>
    </source>
</evidence>
<sequence>MMRVLIVEDEALVAMEIEGMLEIAGHDATGMADDLESAVAAAEADRPDLALVDINLARGCSGLDVAAALKARGVPVMFATGNCASDSGRGLAMGCLHKPITDSTLAAAIAAAAAVLGGGRPQRLPASLHFYD</sequence>
<keyword evidence="3" id="KW-0805">Transcription regulation</keyword>
<name>A0A7C9GSS5_9SPHN</name>
<dbReference type="SMART" id="SM00448">
    <property type="entry name" value="REC"/>
    <property type="match status" value="1"/>
</dbReference>
<dbReference type="SUPFAM" id="SSF52172">
    <property type="entry name" value="CheY-like"/>
    <property type="match status" value="1"/>
</dbReference>
<keyword evidence="4" id="KW-0238">DNA-binding</keyword>
<dbReference type="AlphaFoldDB" id="A0A7C9GSS5"/>
<evidence type="ECO:0000256" key="1">
    <source>
        <dbReference type="ARBA" id="ARBA00022553"/>
    </source>
</evidence>
<protein>
    <submittedName>
        <fullName evidence="8">Response regulator</fullName>
    </submittedName>
</protein>
<feature type="domain" description="Response regulatory" evidence="7">
    <location>
        <begin position="3"/>
        <end position="113"/>
    </location>
</feature>
<evidence type="ECO:0000256" key="3">
    <source>
        <dbReference type="ARBA" id="ARBA00023015"/>
    </source>
</evidence>
<dbReference type="PANTHER" id="PTHR48111:SF1">
    <property type="entry name" value="TWO-COMPONENT RESPONSE REGULATOR ORR33"/>
    <property type="match status" value="1"/>
</dbReference>
<dbReference type="InterPro" id="IPR011006">
    <property type="entry name" value="CheY-like_superfamily"/>
</dbReference>
<evidence type="ECO:0000259" key="7">
    <source>
        <dbReference type="PROSITE" id="PS50110"/>
    </source>
</evidence>
<feature type="modified residue" description="4-aspartylphosphate" evidence="6">
    <location>
        <position position="53"/>
    </location>
</feature>
<dbReference type="RefSeq" id="WP_152578569.1">
    <property type="nucleotide sequence ID" value="NZ_JAATJI010000001.1"/>
</dbReference>
<gene>
    <name evidence="8" type="ORF">F3168_12580</name>
</gene>
<evidence type="ECO:0000256" key="6">
    <source>
        <dbReference type="PROSITE-ProRule" id="PRU00169"/>
    </source>
</evidence>
<evidence type="ECO:0000256" key="5">
    <source>
        <dbReference type="ARBA" id="ARBA00023163"/>
    </source>
</evidence>
<evidence type="ECO:0000313" key="9">
    <source>
        <dbReference type="Proteomes" id="UP000481327"/>
    </source>
</evidence>
<dbReference type="GO" id="GO:0032993">
    <property type="term" value="C:protein-DNA complex"/>
    <property type="evidence" value="ECO:0007669"/>
    <property type="project" value="TreeGrafter"/>
</dbReference>
<evidence type="ECO:0000256" key="4">
    <source>
        <dbReference type="ARBA" id="ARBA00023125"/>
    </source>
</evidence>
<dbReference type="Proteomes" id="UP000481327">
    <property type="component" value="Unassembled WGS sequence"/>
</dbReference>
<dbReference type="GO" id="GO:0000156">
    <property type="term" value="F:phosphorelay response regulator activity"/>
    <property type="evidence" value="ECO:0007669"/>
    <property type="project" value="TreeGrafter"/>
</dbReference>
<accession>A0A7C9GSS5</accession>
<dbReference type="PANTHER" id="PTHR48111">
    <property type="entry name" value="REGULATOR OF RPOS"/>
    <property type="match status" value="1"/>
</dbReference>
<organism evidence="8 9">
    <name type="scientific">Sandarakinorhabdus fusca</name>
    <dbReference type="NCBI Taxonomy" id="1439888"/>
    <lineage>
        <taxon>Bacteria</taxon>
        <taxon>Pseudomonadati</taxon>
        <taxon>Pseudomonadota</taxon>
        <taxon>Alphaproteobacteria</taxon>
        <taxon>Sphingomonadales</taxon>
        <taxon>Sphingosinicellaceae</taxon>
        <taxon>Sandarakinorhabdus</taxon>
    </lineage>
</organism>
<dbReference type="GO" id="GO:0000976">
    <property type="term" value="F:transcription cis-regulatory region binding"/>
    <property type="evidence" value="ECO:0007669"/>
    <property type="project" value="TreeGrafter"/>
</dbReference>
<reference evidence="8 9" key="1">
    <citation type="submission" date="2019-09" db="EMBL/GenBank/DDBJ databases">
        <title>Polymorphobacter sp. isolated from a lake in China.</title>
        <authorList>
            <person name="Liu Z."/>
        </authorList>
    </citation>
    <scope>NUCLEOTIDE SEQUENCE [LARGE SCALE GENOMIC DNA]</scope>
    <source>
        <strain evidence="8 9">D40P</strain>
    </source>
</reference>
<keyword evidence="1 6" id="KW-0597">Phosphoprotein</keyword>
<dbReference type="Pfam" id="PF00072">
    <property type="entry name" value="Response_reg"/>
    <property type="match status" value="1"/>
</dbReference>
<dbReference type="PROSITE" id="PS50110">
    <property type="entry name" value="RESPONSE_REGULATORY"/>
    <property type="match status" value="1"/>
</dbReference>
<proteinExistence type="predicted"/>
<dbReference type="InterPro" id="IPR001789">
    <property type="entry name" value="Sig_transdc_resp-reg_receiver"/>
</dbReference>